<protein>
    <submittedName>
        <fullName evidence="2">Uncharacterized protein</fullName>
    </submittedName>
</protein>
<proteinExistence type="predicted"/>
<feature type="compositionally biased region" description="Acidic residues" evidence="1">
    <location>
        <begin position="319"/>
        <end position="343"/>
    </location>
</feature>
<reference evidence="3" key="1">
    <citation type="journal article" date="2016" name="Nat. Commun.">
        <title>The Gonium pectorale genome demonstrates co-option of cell cycle regulation during the evolution of multicellularity.</title>
        <authorList>
            <person name="Hanschen E.R."/>
            <person name="Marriage T.N."/>
            <person name="Ferris P.J."/>
            <person name="Hamaji T."/>
            <person name="Toyoda A."/>
            <person name="Fujiyama A."/>
            <person name="Neme R."/>
            <person name="Noguchi H."/>
            <person name="Minakuchi Y."/>
            <person name="Suzuki M."/>
            <person name="Kawai-Toyooka H."/>
            <person name="Smith D.R."/>
            <person name="Sparks H."/>
            <person name="Anderson J."/>
            <person name="Bakaric R."/>
            <person name="Luria V."/>
            <person name="Karger A."/>
            <person name="Kirschner M.W."/>
            <person name="Durand P.M."/>
            <person name="Michod R.E."/>
            <person name="Nozaki H."/>
            <person name="Olson B.J."/>
        </authorList>
    </citation>
    <scope>NUCLEOTIDE SEQUENCE [LARGE SCALE GENOMIC DNA]</scope>
    <source>
        <strain evidence="3">NIES-2863</strain>
    </source>
</reference>
<feature type="region of interest" description="Disordered" evidence="1">
    <location>
        <begin position="1"/>
        <end position="50"/>
    </location>
</feature>
<dbReference type="EMBL" id="LSYV01000027">
    <property type="protein sequence ID" value="KXZ48660.1"/>
    <property type="molecule type" value="Genomic_DNA"/>
</dbReference>
<name>A0A150GH14_GONPE</name>
<organism evidence="2 3">
    <name type="scientific">Gonium pectorale</name>
    <name type="common">Green alga</name>
    <dbReference type="NCBI Taxonomy" id="33097"/>
    <lineage>
        <taxon>Eukaryota</taxon>
        <taxon>Viridiplantae</taxon>
        <taxon>Chlorophyta</taxon>
        <taxon>core chlorophytes</taxon>
        <taxon>Chlorophyceae</taxon>
        <taxon>CS clade</taxon>
        <taxon>Chlamydomonadales</taxon>
        <taxon>Volvocaceae</taxon>
        <taxon>Gonium</taxon>
    </lineage>
</organism>
<comment type="caution">
    <text evidence="2">The sequence shown here is derived from an EMBL/GenBank/DDBJ whole genome shotgun (WGS) entry which is preliminary data.</text>
</comment>
<evidence type="ECO:0000313" key="3">
    <source>
        <dbReference type="Proteomes" id="UP000075714"/>
    </source>
</evidence>
<dbReference type="Proteomes" id="UP000075714">
    <property type="component" value="Unassembled WGS sequence"/>
</dbReference>
<dbReference type="OrthoDB" id="2250022at2759"/>
<evidence type="ECO:0000313" key="2">
    <source>
        <dbReference type="EMBL" id="KXZ48660.1"/>
    </source>
</evidence>
<gene>
    <name evidence="2" type="ORF">GPECTOR_26g563</name>
</gene>
<feature type="compositionally biased region" description="Low complexity" evidence="1">
    <location>
        <begin position="344"/>
        <end position="355"/>
    </location>
</feature>
<evidence type="ECO:0000256" key="1">
    <source>
        <dbReference type="SAM" id="MobiDB-lite"/>
    </source>
</evidence>
<dbReference type="AlphaFoldDB" id="A0A150GH14"/>
<feature type="compositionally biased region" description="Gly residues" evidence="1">
    <location>
        <begin position="25"/>
        <end position="42"/>
    </location>
</feature>
<feature type="region of interest" description="Disordered" evidence="1">
    <location>
        <begin position="313"/>
        <end position="355"/>
    </location>
</feature>
<accession>A0A150GH14</accession>
<dbReference type="STRING" id="33097.A0A150GH14"/>
<sequence length="396" mass="42783">MKTKRVEKALGPAQRPGAVGAVGAQRGGSGGGSGGDAGGGADGAAQRPLKAHKLPTRKSVLYENCRLLAPDGEVLCTCGAKKVRWYLERGLADVVAENPTTIQLRFEPRGRGHADDAYYLSDKENRCCVCGSGGEYLRHSVVPHCYRQHFPPTMKSHLSHDIVLMCPPCHRASSVTDQRRMEQLGRQYGAPLGSATAAKFRHDSNLGAVRSAGRALVNTKVSIPPERRRELEAVVCAHFGVEAGGLDAALIRRAADVDPRSEDENWRSHAEVVVRSLGGRAELEAFIRGWRAHFLASMRPRFLPPHWRVDARVANSAAPEEEEEEEEEGEGEGEEEEEEEQGEGDASGSRGGAADRFAKLAAGSWMYIMGASASSTRDKQLASALQLDPRTGLTTI</sequence>
<keyword evidence="3" id="KW-1185">Reference proteome</keyword>
<feature type="compositionally biased region" description="Low complexity" evidence="1">
    <location>
        <begin position="11"/>
        <end position="24"/>
    </location>
</feature>